<name>A0A8S3TNM9_MYTED</name>
<evidence type="ECO:0000313" key="6">
    <source>
        <dbReference type="Proteomes" id="UP000683360"/>
    </source>
</evidence>
<accession>A0A8S3TNM9</accession>
<organism evidence="5 6">
    <name type="scientific">Mytilus edulis</name>
    <name type="common">Blue mussel</name>
    <dbReference type="NCBI Taxonomy" id="6550"/>
    <lineage>
        <taxon>Eukaryota</taxon>
        <taxon>Metazoa</taxon>
        <taxon>Spiralia</taxon>
        <taxon>Lophotrochozoa</taxon>
        <taxon>Mollusca</taxon>
        <taxon>Bivalvia</taxon>
        <taxon>Autobranchia</taxon>
        <taxon>Pteriomorphia</taxon>
        <taxon>Mytilida</taxon>
        <taxon>Mytiloidea</taxon>
        <taxon>Mytilidae</taxon>
        <taxon>Mytilinae</taxon>
        <taxon>Mytilus</taxon>
    </lineage>
</organism>
<dbReference type="Proteomes" id="UP000683360">
    <property type="component" value="Unassembled WGS sequence"/>
</dbReference>
<comment type="catalytic activity">
    <reaction evidence="1">
        <text>[E2 ubiquitin-conjugating enzyme]-S-ubiquitinyl-L-cysteine + [acceptor protein]-L-lysine = [E2 ubiquitin-conjugating enzyme]-L-cysteine + [acceptor protein]-N(6)-ubiquitinyl-L-lysine.</text>
        <dbReference type="EC" id="2.3.2.31"/>
    </reaction>
</comment>
<dbReference type="AlphaFoldDB" id="A0A8S3TNM9"/>
<evidence type="ECO:0000256" key="2">
    <source>
        <dbReference type="ARBA" id="ARBA00004906"/>
    </source>
</evidence>
<proteinExistence type="predicted"/>
<keyword evidence="6" id="KW-1185">Reference proteome</keyword>
<evidence type="ECO:0000256" key="3">
    <source>
        <dbReference type="ARBA" id="ARBA00012251"/>
    </source>
</evidence>
<dbReference type="SUPFAM" id="SSF57850">
    <property type="entry name" value="RING/U-box"/>
    <property type="match status" value="1"/>
</dbReference>
<evidence type="ECO:0000256" key="1">
    <source>
        <dbReference type="ARBA" id="ARBA00001798"/>
    </source>
</evidence>
<comment type="pathway">
    <text evidence="2">Protein modification; protein ubiquitination.</text>
</comment>
<dbReference type="EMBL" id="CAJPWZ010002142">
    <property type="protein sequence ID" value="CAG2231354.1"/>
    <property type="molecule type" value="Genomic_DNA"/>
</dbReference>
<dbReference type="Pfam" id="PF22605">
    <property type="entry name" value="IBR_2"/>
    <property type="match status" value="1"/>
</dbReference>
<evidence type="ECO:0000313" key="5">
    <source>
        <dbReference type="EMBL" id="CAG2231354.1"/>
    </source>
</evidence>
<evidence type="ECO:0000259" key="4">
    <source>
        <dbReference type="Pfam" id="PF22605"/>
    </source>
</evidence>
<dbReference type="GO" id="GO:0061630">
    <property type="term" value="F:ubiquitin protein ligase activity"/>
    <property type="evidence" value="ECO:0007669"/>
    <property type="project" value="UniProtKB-EC"/>
</dbReference>
<feature type="domain" description="E3 ubiquitin-protein ligase parkin-like IBR" evidence="4">
    <location>
        <begin position="113"/>
        <end position="153"/>
    </location>
</feature>
<dbReference type="OrthoDB" id="6084070at2759"/>
<sequence>MPEDIITNELDILKVVKHPKSRIIPDSLCTTQPDMTNEDETEPRLLLSCGHAIAIDTLYQCITVQLMDGKQEITCEECKEEWDFPDICNKAQMSMDEILFWGIKINLNNLSGVCPKCATYCENVSEQNELRMKCSRKGCSFEFCWNCKVTWTYNHECYSRKELRDILKNAQERHYNILKSKKSHLFAFAQIAMN</sequence>
<protein>
    <recommendedName>
        <fullName evidence="3">RBR-type E3 ubiquitin transferase</fullName>
        <ecNumber evidence="3">2.3.2.31</ecNumber>
    </recommendedName>
</protein>
<gene>
    <name evidence="5" type="ORF">MEDL_44162</name>
</gene>
<reference evidence="5" key="1">
    <citation type="submission" date="2021-03" db="EMBL/GenBank/DDBJ databases">
        <authorList>
            <person name="Bekaert M."/>
        </authorList>
    </citation>
    <scope>NUCLEOTIDE SEQUENCE</scope>
</reference>
<dbReference type="InterPro" id="IPR054694">
    <property type="entry name" value="Parkin-like_IBR"/>
</dbReference>
<comment type="caution">
    <text evidence="5">The sequence shown here is derived from an EMBL/GenBank/DDBJ whole genome shotgun (WGS) entry which is preliminary data.</text>
</comment>
<dbReference type="EC" id="2.3.2.31" evidence="3"/>